<gene>
    <name evidence="1" type="ORF">NITHO_4170003</name>
</gene>
<dbReference type="AlphaFoldDB" id="I4EJN9"/>
<keyword evidence="2" id="KW-1185">Reference proteome</keyword>
<evidence type="ECO:0000313" key="2">
    <source>
        <dbReference type="Proteomes" id="UP000004221"/>
    </source>
</evidence>
<organism evidence="1 2">
    <name type="scientific">Nitrolancea hollandica Lb</name>
    <dbReference type="NCBI Taxonomy" id="1129897"/>
    <lineage>
        <taxon>Bacteria</taxon>
        <taxon>Pseudomonadati</taxon>
        <taxon>Thermomicrobiota</taxon>
        <taxon>Thermomicrobia</taxon>
        <taxon>Sphaerobacterales</taxon>
        <taxon>Sphaerobacterineae</taxon>
        <taxon>Sphaerobacteraceae</taxon>
        <taxon>Nitrolancea</taxon>
    </lineage>
</organism>
<dbReference type="EMBL" id="CAGS01000354">
    <property type="protein sequence ID" value="CCF84901.1"/>
    <property type="molecule type" value="Genomic_DNA"/>
</dbReference>
<accession>I4EJN9</accession>
<dbReference type="Proteomes" id="UP000004221">
    <property type="component" value="Unassembled WGS sequence"/>
</dbReference>
<protein>
    <submittedName>
        <fullName evidence="1">Uncharacterized protein</fullName>
    </submittedName>
</protein>
<name>I4EJN9_9BACT</name>
<dbReference type="RefSeq" id="WP_008479426.1">
    <property type="nucleotide sequence ID" value="NZ_CAGS01000354.1"/>
</dbReference>
<evidence type="ECO:0000313" key="1">
    <source>
        <dbReference type="EMBL" id="CCF84901.1"/>
    </source>
</evidence>
<comment type="caution">
    <text evidence="1">The sequence shown here is derived from an EMBL/GenBank/DDBJ whole genome shotgun (WGS) entry which is preliminary data.</text>
</comment>
<proteinExistence type="predicted"/>
<sequence>MYGDEPDEIILQPLRLMPRTPLVRVTYREQHQNRIFDITVEKHLHPERYYWNVDELDRSGFPNRLWDSGPTGYPDAVAAFQAAKWMIVHETGGPE</sequence>
<reference evidence="1 2" key="1">
    <citation type="journal article" date="2012" name="ISME J.">
        <title>Nitrification expanded: discovery, physiology and genomics of a nitrite-oxidizing bacterium from the phylum Chloroflexi.</title>
        <authorList>
            <person name="Sorokin D.Y."/>
            <person name="Lucker S."/>
            <person name="Vejmelkova D."/>
            <person name="Kostrikina N.A."/>
            <person name="Kleerebezem R."/>
            <person name="Rijpstra W.I."/>
            <person name="Damste J.S."/>
            <person name="Le Paslier D."/>
            <person name="Muyzer G."/>
            <person name="Wagner M."/>
            <person name="van Loosdrecht M.C."/>
            <person name="Daims H."/>
        </authorList>
    </citation>
    <scope>NUCLEOTIDE SEQUENCE [LARGE SCALE GENOMIC DNA]</scope>
    <source>
        <strain evidence="2">none</strain>
    </source>
</reference>